<reference evidence="5 6" key="1">
    <citation type="submission" date="2021-06" db="EMBL/GenBank/DDBJ databases">
        <authorList>
            <person name="Palmer J.M."/>
        </authorList>
    </citation>
    <scope>NUCLEOTIDE SEQUENCE [LARGE SCALE GENOMIC DNA]</scope>
    <source>
        <strain evidence="5 6">MEX-2019</strain>
        <tissue evidence="5">Muscle</tissue>
    </source>
</reference>
<dbReference type="AlphaFoldDB" id="A0AAV9R825"/>
<protein>
    <submittedName>
        <fullName evidence="5">Uncharacterized protein</fullName>
    </submittedName>
</protein>
<organism evidence="5 6">
    <name type="scientific">Crenichthys baileyi</name>
    <name type="common">White River springfish</name>
    <dbReference type="NCBI Taxonomy" id="28760"/>
    <lineage>
        <taxon>Eukaryota</taxon>
        <taxon>Metazoa</taxon>
        <taxon>Chordata</taxon>
        <taxon>Craniata</taxon>
        <taxon>Vertebrata</taxon>
        <taxon>Euteleostomi</taxon>
        <taxon>Actinopterygii</taxon>
        <taxon>Neopterygii</taxon>
        <taxon>Teleostei</taxon>
        <taxon>Neoteleostei</taxon>
        <taxon>Acanthomorphata</taxon>
        <taxon>Ovalentaria</taxon>
        <taxon>Atherinomorphae</taxon>
        <taxon>Cyprinodontiformes</taxon>
        <taxon>Goodeidae</taxon>
        <taxon>Crenichthys</taxon>
    </lineage>
</organism>
<keyword evidence="4" id="KW-0009">Actin-binding</keyword>
<comment type="function">
    <text evidence="1">Troponin I is the inhibitory subunit of troponin, the thin filament regulatory complex which confers calcium-sensitivity to striated muscle actomyosin ATPase activity.</text>
</comment>
<dbReference type="GO" id="GO:0005861">
    <property type="term" value="C:troponin complex"/>
    <property type="evidence" value="ECO:0007669"/>
    <property type="project" value="InterPro"/>
</dbReference>
<evidence type="ECO:0000256" key="3">
    <source>
        <dbReference type="ARBA" id="ARBA00023179"/>
    </source>
</evidence>
<name>A0AAV9R825_9TELE</name>
<dbReference type="Proteomes" id="UP001311232">
    <property type="component" value="Unassembled WGS sequence"/>
</dbReference>
<keyword evidence="3" id="KW-0514">Muscle protein</keyword>
<dbReference type="Gene3D" id="6.10.250.180">
    <property type="match status" value="1"/>
</dbReference>
<dbReference type="GO" id="GO:0003009">
    <property type="term" value="P:skeletal muscle contraction"/>
    <property type="evidence" value="ECO:0007669"/>
    <property type="project" value="TreeGrafter"/>
</dbReference>
<dbReference type="Gene3D" id="1.20.5.350">
    <property type="match status" value="2"/>
</dbReference>
<proteinExistence type="inferred from homology"/>
<dbReference type="InterPro" id="IPR001978">
    <property type="entry name" value="Troponin"/>
</dbReference>
<dbReference type="GO" id="GO:0003779">
    <property type="term" value="F:actin binding"/>
    <property type="evidence" value="ECO:0007669"/>
    <property type="project" value="UniProtKB-KW"/>
</dbReference>
<comment type="caution">
    <text evidence="5">The sequence shown here is derived from an EMBL/GenBank/DDBJ whole genome shotgun (WGS) entry which is preliminary data.</text>
</comment>
<dbReference type="Pfam" id="PF00992">
    <property type="entry name" value="Troponin"/>
    <property type="match status" value="2"/>
</dbReference>
<keyword evidence="6" id="KW-1185">Reference proteome</keyword>
<dbReference type="GO" id="GO:0060048">
    <property type="term" value="P:cardiac muscle contraction"/>
    <property type="evidence" value="ECO:0007669"/>
    <property type="project" value="TreeGrafter"/>
</dbReference>
<dbReference type="SUPFAM" id="SSF90250">
    <property type="entry name" value="Troponin coil-coiled subunits"/>
    <property type="match status" value="2"/>
</dbReference>
<dbReference type="InterPro" id="IPR038077">
    <property type="entry name" value="Troponin_sf"/>
</dbReference>
<evidence type="ECO:0000256" key="1">
    <source>
        <dbReference type="ARBA" id="ARBA00001988"/>
    </source>
</evidence>
<sequence length="319" mass="36164">MSQSQPSTSANGSAQAHCQQTQNVSRIWEKLLKKAASMLVAENAEKELEKERVVNETVPPLKLSGLSVQELQELCKDLHQKLDVVDETRYDIQVKVTKNEIEIVSLKQKIIELKGMKKPSLKRVKKTTDDMLGACKDASKLKKADFKANLKTVKKEDDKTKLLKTAAELLEKTKEERSLQKEVTLTEKVPPLQLSGLSVQDLQALCKELHRKIDVVDEERYDIEAKVAKNVKEIEDLNQKVFELKGKMKRPALRRVKISADAMLGALLGSKVKESVDFKANLKTVKKEEEKKEEVTDWRKNVEAMSGMEGRKKLFNANQ</sequence>
<dbReference type="FunFam" id="1.20.5.350:FF:000008">
    <property type="entry name" value="Troponin I4b, tandem duplicate 2"/>
    <property type="match status" value="1"/>
</dbReference>
<dbReference type="EMBL" id="JAHHUM010002337">
    <property type="protein sequence ID" value="KAK5604569.1"/>
    <property type="molecule type" value="Genomic_DNA"/>
</dbReference>
<evidence type="ECO:0000313" key="6">
    <source>
        <dbReference type="Proteomes" id="UP001311232"/>
    </source>
</evidence>
<comment type="similarity">
    <text evidence="2">Belongs to the troponin I family.</text>
</comment>
<accession>A0AAV9R825</accession>
<gene>
    <name evidence="5" type="ORF">CRENBAI_015325</name>
</gene>
<evidence type="ECO:0000313" key="5">
    <source>
        <dbReference type="EMBL" id="KAK5604569.1"/>
    </source>
</evidence>
<evidence type="ECO:0000256" key="2">
    <source>
        <dbReference type="ARBA" id="ARBA00009930"/>
    </source>
</evidence>
<evidence type="ECO:0000256" key="4">
    <source>
        <dbReference type="ARBA" id="ARBA00023203"/>
    </source>
</evidence>
<dbReference type="PANTHER" id="PTHR13738:SF12">
    <property type="entry name" value="TROPONIN 1-RELATED"/>
    <property type="match status" value="1"/>
</dbReference>
<dbReference type="PANTHER" id="PTHR13738">
    <property type="entry name" value="TROPONIN I"/>
    <property type="match status" value="1"/>
</dbReference>
<dbReference type="InterPro" id="IPR050875">
    <property type="entry name" value="Troponin_I"/>
</dbReference>